<protein>
    <submittedName>
        <fullName evidence="1">Uncharacterized protein</fullName>
    </submittedName>
</protein>
<organism evidence="1 2">
    <name type="scientific">Puccinia striiformis f. sp. tritici PST-78</name>
    <dbReference type="NCBI Taxonomy" id="1165861"/>
    <lineage>
        <taxon>Eukaryota</taxon>
        <taxon>Fungi</taxon>
        <taxon>Dikarya</taxon>
        <taxon>Basidiomycota</taxon>
        <taxon>Pucciniomycotina</taxon>
        <taxon>Pucciniomycetes</taxon>
        <taxon>Pucciniales</taxon>
        <taxon>Pucciniaceae</taxon>
        <taxon>Puccinia</taxon>
    </lineage>
</organism>
<gene>
    <name evidence="1" type="ORF">PSTG_19139</name>
</gene>
<dbReference type="AlphaFoldDB" id="A0A0L0UKG5"/>
<evidence type="ECO:0000313" key="2">
    <source>
        <dbReference type="Proteomes" id="UP000054564"/>
    </source>
</evidence>
<evidence type="ECO:0000313" key="1">
    <source>
        <dbReference type="EMBL" id="KNE87476.1"/>
    </source>
</evidence>
<comment type="caution">
    <text evidence="1">The sequence shown here is derived from an EMBL/GenBank/DDBJ whole genome shotgun (WGS) entry which is preliminary data.</text>
</comment>
<dbReference type="Proteomes" id="UP000054564">
    <property type="component" value="Unassembled WGS sequence"/>
</dbReference>
<sequence length="89" mass="10237">MDIILEHPGLNSLVTILNNQWEMFVRARDSRDISMMRFSLNAAAGTQEMIQNRVGREEMIRLSLDWNAREELAALDAPSRPQNIPMPNQ</sequence>
<reference evidence="2" key="1">
    <citation type="submission" date="2014-03" db="EMBL/GenBank/DDBJ databases">
        <title>The Genome Sequence of Puccinia striiformis f. sp. tritici PST-78.</title>
        <authorList>
            <consortium name="The Broad Institute Genome Sequencing Platform"/>
            <person name="Cuomo C."/>
            <person name="Hulbert S."/>
            <person name="Chen X."/>
            <person name="Walker B."/>
            <person name="Young S.K."/>
            <person name="Zeng Q."/>
            <person name="Gargeya S."/>
            <person name="Fitzgerald M."/>
            <person name="Haas B."/>
            <person name="Abouelleil A."/>
            <person name="Alvarado L."/>
            <person name="Arachchi H.M."/>
            <person name="Berlin A.M."/>
            <person name="Chapman S.B."/>
            <person name="Goldberg J."/>
            <person name="Griggs A."/>
            <person name="Gujja S."/>
            <person name="Hansen M."/>
            <person name="Howarth C."/>
            <person name="Imamovic A."/>
            <person name="Larimer J."/>
            <person name="McCowan C."/>
            <person name="Montmayeur A."/>
            <person name="Murphy C."/>
            <person name="Neiman D."/>
            <person name="Pearson M."/>
            <person name="Priest M."/>
            <person name="Roberts A."/>
            <person name="Saif S."/>
            <person name="Shea T."/>
            <person name="Sisk P."/>
            <person name="Sykes S."/>
            <person name="Wortman J."/>
            <person name="Nusbaum C."/>
            <person name="Birren B."/>
        </authorList>
    </citation>
    <scope>NUCLEOTIDE SEQUENCE [LARGE SCALE GENOMIC DNA]</scope>
    <source>
        <strain evidence="2">race PST-78</strain>
    </source>
</reference>
<feature type="non-terminal residue" evidence="1">
    <location>
        <position position="89"/>
    </location>
</feature>
<keyword evidence="2" id="KW-1185">Reference proteome</keyword>
<dbReference type="EMBL" id="AJIL01005245">
    <property type="protein sequence ID" value="KNE87476.1"/>
    <property type="molecule type" value="Genomic_DNA"/>
</dbReference>
<name>A0A0L0UKG5_9BASI</name>
<proteinExistence type="predicted"/>
<accession>A0A0L0UKG5</accession>